<keyword evidence="6" id="KW-1185">Reference proteome</keyword>
<evidence type="ECO:0000256" key="2">
    <source>
        <dbReference type="ARBA" id="ARBA00023125"/>
    </source>
</evidence>
<dbReference type="SMART" id="SM00421">
    <property type="entry name" value="HTH_LUXR"/>
    <property type="match status" value="1"/>
</dbReference>
<dbReference type="Proteomes" id="UP000228535">
    <property type="component" value="Unassembled WGS sequence"/>
</dbReference>
<dbReference type="InterPro" id="IPR016032">
    <property type="entry name" value="Sig_transdc_resp-reg_C-effctor"/>
</dbReference>
<sequence length="255" mass="28544">MALTRTYLRPAELQRLQQATLLVYATEAGPVFARLAQAAATALSAEIVSLDGFDQSSGMVNLGYYPAQRFSAADFETLRQLLPEHPLFVSLIVERRPEALRTSDFRPSRQFRNSALYQEFYQPTGLPLRELIVGLPVVEYGWITCTLNRAGRDFTEADRYLLTLLVPHFQQAVRQAHLAAAVPGLSPNNFLLHDHFTPREAELLGCLRQGLSDKEISQRLRISPRTVQNHLQNIYVKLAVDNRTAALCKVLGVAG</sequence>
<dbReference type="AlphaFoldDB" id="A0A2M9BL59"/>
<dbReference type="PANTHER" id="PTHR44688:SF16">
    <property type="entry name" value="DNA-BINDING TRANSCRIPTIONAL ACTIVATOR DEVR_DOSR"/>
    <property type="match status" value="1"/>
</dbReference>
<protein>
    <submittedName>
        <fullName evidence="5">Regulatory LuxR family protein</fullName>
    </submittedName>
</protein>
<dbReference type="OrthoDB" id="965844at2"/>
<organism evidence="5 6">
    <name type="scientific">Hymenobacter chitinivorans DSM 11115</name>
    <dbReference type="NCBI Taxonomy" id="1121954"/>
    <lineage>
        <taxon>Bacteria</taxon>
        <taxon>Pseudomonadati</taxon>
        <taxon>Bacteroidota</taxon>
        <taxon>Cytophagia</taxon>
        <taxon>Cytophagales</taxon>
        <taxon>Hymenobacteraceae</taxon>
        <taxon>Hymenobacter</taxon>
    </lineage>
</organism>
<dbReference type="InterPro" id="IPR000792">
    <property type="entry name" value="Tscrpt_reg_LuxR_C"/>
</dbReference>
<keyword evidence="2" id="KW-0238">DNA-binding</keyword>
<keyword evidence="1" id="KW-0805">Transcription regulation</keyword>
<dbReference type="PANTHER" id="PTHR44688">
    <property type="entry name" value="DNA-BINDING TRANSCRIPTIONAL ACTIVATOR DEVR_DOSR"/>
    <property type="match status" value="1"/>
</dbReference>
<dbReference type="PRINTS" id="PR00038">
    <property type="entry name" value="HTHLUXR"/>
</dbReference>
<evidence type="ECO:0000313" key="5">
    <source>
        <dbReference type="EMBL" id="PJJ58672.1"/>
    </source>
</evidence>
<dbReference type="GO" id="GO:0003677">
    <property type="term" value="F:DNA binding"/>
    <property type="evidence" value="ECO:0007669"/>
    <property type="project" value="UniProtKB-KW"/>
</dbReference>
<feature type="domain" description="HTH luxR-type" evidence="4">
    <location>
        <begin position="189"/>
        <end position="254"/>
    </location>
</feature>
<dbReference type="InterPro" id="IPR036388">
    <property type="entry name" value="WH-like_DNA-bd_sf"/>
</dbReference>
<dbReference type="GO" id="GO:0006355">
    <property type="term" value="P:regulation of DNA-templated transcription"/>
    <property type="evidence" value="ECO:0007669"/>
    <property type="project" value="InterPro"/>
</dbReference>
<evidence type="ECO:0000256" key="1">
    <source>
        <dbReference type="ARBA" id="ARBA00023015"/>
    </source>
</evidence>
<dbReference type="Gene3D" id="1.10.10.10">
    <property type="entry name" value="Winged helix-like DNA-binding domain superfamily/Winged helix DNA-binding domain"/>
    <property type="match status" value="1"/>
</dbReference>
<dbReference type="RefSeq" id="WP_100334430.1">
    <property type="nucleotide sequence ID" value="NZ_PGFA01000001.1"/>
</dbReference>
<dbReference type="CDD" id="cd06170">
    <property type="entry name" value="LuxR_C_like"/>
    <property type="match status" value="1"/>
</dbReference>
<dbReference type="EMBL" id="PGFA01000001">
    <property type="protein sequence ID" value="PJJ58672.1"/>
    <property type="molecule type" value="Genomic_DNA"/>
</dbReference>
<gene>
    <name evidence="5" type="ORF">CLV45_0082</name>
</gene>
<proteinExistence type="predicted"/>
<dbReference type="PROSITE" id="PS50043">
    <property type="entry name" value="HTH_LUXR_2"/>
    <property type="match status" value="1"/>
</dbReference>
<keyword evidence="3" id="KW-0804">Transcription</keyword>
<dbReference type="Pfam" id="PF00196">
    <property type="entry name" value="GerE"/>
    <property type="match status" value="1"/>
</dbReference>
<comment type="caution">
    <text evidence="5">The sequence shown here is derived from an EMBL/GenBank/DDBJ whole genome shotgun (WGS) entry which is preliminary data.</text>
</comment>
<evidence type="ECO:0000256" key="3">
    <source>
        <dbReference type="ARBA" id="ARBA00023163"/>
    </source>
</evidence>
<evidence type="ECO:0000313" key="6">
    <source>
        <dbReference type="Proteomes" id="UP000228535"/>
    </source>
</evidence>
<evidence type="ECO:0000259" key="4">
    <source>
        <dbReference type="PROSITE" id="PS50043"/>
    </source>
</evidence>
<accession>A0A2M9BL59</accession>
<dbReference type="SUPFAM" id="SSF46894">
    <property type="entry name" value="C-terminal effector domain of the bipartite response regulators"/>
    <property type="match status" value="1"/>
</dbReference>
<reference evidence="5 6" key="1">
    <citation type="submission" date="2017-11" db="EMBL/GenBank/DDBJ databases">
        <title>Genomic Encyclopedia of Archaeal and Bacterial Type Strains, Phase II (KMG-II): From Individual Species to Whole Genera.</title>
        <authorList>
            <person name="Goeker M."/>
        </authorList>
    </citation>
    <scope>NUCLEOTIDE SEQUENCE [LARGE SCALE GENOMIC DNA]</scope>
    <source>
        <strain evidence="5 6">DSM 11115</strain>
    </source>
</reference>
<name>A0A2M9BL59_9BACT</name>